<proteinExistence type="predicted"/>
<keyword evidence="1" id="KW-1133">Transmembrane helix</keyword>
<gene>
    <name evidence="3" type="ORF">B8W67_02355</name>
</gene>
<accession>A0AA91ST77</accession>
<evidence type="ECO:0000313" key="4">
    <source>
        <dbReference type="Proteomes" id="UP000193577"/>
    </source>
</evidence>
<name>A0AA91ST77_9MYCO</name>
<feature type="domain" description="CBU-0592-like" evidence="2">
    <location>
        <begin position="8"/>
        <end position="82"/>
    </location>
</feature>
<reference evidence="3 4" key="1">
    <citation type="submission" date="2017-04" db="EMBL/GenBank/DDBJ databases">
        <title>The new phylogeny of genus Mycobacterium.</title>
        <authorList>
            <person name="Tortoli E."/>
            <person name="Trovato A."/>
            <person name="Cirillo D.M."/>
        </authorList>
    </citation>
    <scope>NUCLEOTIDE SEQUENCE [LARGE SCALE GENOMIC DNA]</scope>
    <source>
        <strain evidence="3 4">KCTC 19819</strain>
    </source>
</reference>
<protein>
    <recommendedName>
        <fullName evidence="2">CBU-0592-like domain-containing protein</fullName>
    </recommendedName>
</protein>
<keyword evidence="1" id="KW-0812">Transmembrane</keyword>
<evidence type="ECO:0000259" key="2">
    <source>
        <dbReference type="Pfam" id="PF26604"/>
    </source>
</evidence>
<dbReference type="Pfam" id="PF26604">
    <property type="entry name" value="CBU_0592"/>
    <property type="match status" value="1"/>
</dbReference>
<feature type="transmembrane region" description="Helical" evidence="1">
    <location>
        <begin position="6"/>
        <end position="25"/>
    </location>
</feature>
<dbReference type="Proteomes" id="UP000193577">
    <property type="component" value="Unassembled WGS sequence"/>
</dbReference>
<evidence type="ECO:0000313" key="3">
    <source>
        <dbReference type="EMBL" id="OSC35582.1"/>
    </source>
</evidence>
<organism evidence="3 4">
    <name type="scientific">Mycolicibacillus koreensis</name>
    <dbReference type="NCBI Taxonomy" id="1069220"/>
    <lineage>
        <taxon>Bacteria</taxon>
        <taxon>Bacillati</taxon>
        <taxon>Actinomycetota</taxon>
        <taxon>Actinomycetes</taxon>
        <taxon>Mycobacteriales</taxon>
        <taxon>Mycobacteriaceae</taxon>
        <taxon>Mycolicibacillus</taxon>
    </lineage>
</organism>
<keyword evidence="1" id="KW-0472">Membrane</keyword>
<dbReference type="AlphaFoldDB" id="A0AA91ST77"/>
<keyword evidence="4" id="KW-1185">Reference proteome</keyword>
<dbReference type="InterPro" id="IPR058058">
    <property type="entry name" value="CBU_0592-like"/>
</dbReference>
<dbReference type="EMBL" id="NCXO01000003">
    <property type="protein sequence ID" value="OSC35582.1"/>
    <property type="molecule type" value="Genomic_DNA"/>
</dbReference>
<comment type="caution">
    <text evidence="3">The sequence shown here is derived from an EMBL/GenBank/DDBJ whole genome shotgun (WGS) entry which is preliminary data.</text>
</comment>
<sequence>MNIGFMSDLVGVVGVVVVTVMYFLLQTDRVSPDIPLFSLLNAVGSLMIIFSLWFHWNLASAIMEAFWLSISVYGWIKALRSRPAPAPTG</sequence>
<evidence type="ECO:0000256" key="1">
    <source>
        <dbReference type="SAM" id="Phobius"/>
    </source>
</evidence>
<feature type="transmembrane region" description="Helical" evidence="1">
    <location>
        <begin position="34"/>
        <end position="53"/>
    </location>
</feature>
<dbReference type="NCBIfam" id="NF047864">
    <property type="entry name" value="CBU_0592_membra"/>
    <property type="match status" value="1"/>
</dbReference>